<dbReference type="PANTHER" id="PTHR10426:SF88">
    <property type="entry name" value="ADIPOCYTE PLASMA MEMBRANE-ASSOCIATED PROTEIN HEMOMUCIN-RELATED"/>
    <property type="match status" value="1"/>
</dbReference>
<keyword evidence="3" id="KW-0325">Glycoprotein</keyword>
<feature type="domain" description="Strictosidine synthase conserved region" evidence="4">
    <location>
        <begin position="163"/>
        <end position="259"/>
    </location>
</feature>
<dbReference type="Gene3D" id="2.120.10.30">
    <property type="entry name" value="TolB, C-terminal domain"/>
    <property type="match status" value="1"/>
</dbReference>
<evidence type="ECO:0000313" key="6">
    <source>
        <dbReference type="Proteomes" id="UP001255856"/>
    </source>
</evidence>
<name>A0AAD9IHC6_PROWI</name>
<accession>A0AAD9IHC6</accession>
<evidence type="ECO:0000259" key="4">
    <source>
        <dbReference type="Pfam" id="PF03088"/>
    </source>
</evidence>
<dbReference type="InterPro" id="IPR018119">
    <property type="entry name" value="Strictosidine_synth_cons-reg"/>
</dbReference>
<evidence type="ECO:0000256" key="3">
    <source>
        <dbReference type="ARBA" id="ARBA00023180"/>
    </source>
</evidence>
<gene>
    <name evidence="5" type="ORF">QBZ16_004788</name>
</gene>
<evidence type="ECO:0000313" key="5">
    <source>
        <dbReference type="EMBL" id="KAK2077154.1"/>
    </source>
</evidence>
<dbReference type="Pfam" id="PF03088">
    <property type="entry name" value="Str_synth"/>
    <property type="match status" value="1"/>
</dbReference>
<dbReference type="GO" id="GO:0016787">
    <property type="term" value="F:hydrolase activity"/>
    <property type="evidence" value="ECO:0007669"/>
    <property type="project" value="TreeGrafter"/>
</dbReference>
<reference evidence="5" key="1">
    <citation type="submission" date="2021-01" db="EMBL/GenBank/DDBJ databases">
        <authorList>
            <person name="Eckstrom K.M.E."/>
        </authorList>
    </citation>
    <scope>NUCLEOTIDE SEQUENCE</scope>
    <source>
        <strain evidence="5">UVCC 0001</strain>
    </source>
</reference>
<proteinExistence type="inferred from homology"/>
<comment type="caution">
    <text evidence="5">The sequence shown here is derived from an EMBL/GenBank/DDBJ whole genome shotgun (WGS) entry which is preliminary data.</text>
</comment>
<comment type="similarity">
    <text evidence="1">Belongs to the strictosidine synthase family.</text>
</comment>
<evidence type="ECO:0000256" key="2">
    <source>
        <dbReference type="ARBA" id="ARBA00022553"/>
    </source>
</evidence>
<dbReference type="EMBL" id="JASFZW010000007">
    <property type="protein sequence ID" value="KAK2077154.1"/>
    <property type="molecule type" value="Genomic_DNA"/>
</dbReference>
<dbReference type="InterPro" id="IPR011042">
    <property type="entry name" value="6-blade_b-propeller_TolB-like"/>
</dbReference>
<dbReference type="AlphaFoldDB" id="A0AAD9IHC6"/>
<dbReference type="GO" id="GO:0012505">
    <property type="term" value="C:endomembrane system"/>
    <property type="evidence" value="ECO:0007669"/>
    <property type="project" value="TreeGrafter"/>
</dbReference>
<dbReference type="Proteomes" id="UP001255856">
    <property type="component" value="Unassembled WGS sequence"/>
</dbReference>
<sequence length="371" mass="39480">MASLATGLLAVLIYRSIDFNKLPMPCVLPLADVPPAKYAVPHPWTGKFAMNNELQKSIRLFEGKIAGSESVAVAKSGDQVYLIDREGYLKIAHGNPAEPTSLELEPSARAYLGPGRPLGFHLEDNGDLLTCNCILGLTRLRRGAGFQEVLANGVPLGNGSYADDLDVAPNGDIYFSDASAIQSALNRAGHYDALRSSILTMLQGTPSGRLLRWRAATGETEVLATGLWFPNGVALAADASFLMLAETTSGKMLKYHIEGPRAGQLEVLIDSLPGYPDGVSLAPDGNFWAAVFSEHAPLLNLGRPLAQGALGPGLALRRMGIAIKFDAEGNVLKTLVDPDGTKVSAVTAITEHEGWLYLGTLVNNFVGAYKL</sequence>
<keyword evidence="2" id="KW-0597">Phosphoprotein</keyword>
<organism evidence="5 6">
    <name type="scientific">Prototheca wickerhamii</name>
    <dbReference type="NCBI Taxonomy" id="3111"/>
    <lineage>
        <taxon>Eukaryota</taxon>
        <taxon>Viridiplantae</taxon>
        <taxon>Chlorophyta</taxon>
        <taxon>core chlorophytes</taxon>
        <taxon>Trebouxiophyceae</taxon>
        <taxon>Chlorellales</taxon>
        <taxon>Chlorellaceae</taxon>
        <taxon>Prototheca</taxon>
    </lineage>
</organism>
<dbReference type="SUPFAM" id="SSF63829">
    <property type="entry name" value="Calcium-dependent phosphotriesterase"/>
    <property type="match status" value="1"/>
</dbReference>
<dbReference type="PANTHER" id="PTHR10426">
    <property type="entry name" value="STRICTOSIDINE SYNTHASE-RELATED"/>
    <property type="match status" value="1"/>
</dbReference>
<keyword evidence="6" id="KW-1185">Reference proteome</keyword>
<evidence type="ECO:0000256" key="1">
    <source>
        <dbReference type="ARBA" id="ARBA00009191"/>
    </source>
</evidence>
<protein>
    <recommendedName>
        <fullName evidence="4">Strictosidine synthase conserved region domain-containing protein</fullName>
    </recommendedName>
</protein>